<organism evidence="2 4">
    <name type="scientific">Medicago truncatula</name>
    <name type="common">Barrel medic</name>
    <name type="synonym">Medicago tribuloides</name>
    <dbReference type="NCBI Taxonomy" id="3880"/>
    <lineage>
        <taxon>Eukaryota</taxon>
        <taxon>Viridiplantae</taxon>
        <taxon>Streptophyta</taxon>
        <taxon>Embryophyta</taxon>
        <taxon>Tracheophyta</taxon>
        <taxon>Spermatophyta</taxon>
        <taxon>Magnoliopsida</taxon>
        <taxon>eudicotyledons</taxon>
        <taxon>Gunneridae</taxon>
        <taxon>Pentapetalae</taxon>
        <taxon>rosids</taxon>
        <taxon>fabids</taxon>
        <taxon>Fabales</taxon>
        <taxon>Fabaceae</taxon>
        <taxon>Papilionoideae</taxon>
        <taxon>50 kb inversion clade</taxon>
        <taxon>NPAAA clade</taxon>
        <taxon>Hologalegina</taxon>
        <taxon>IRL clade</taxon>
        <taxon>Trifolieae</taxon>
        <taxon>Medicago</taxon>
    </lineage>
</organism>
<proteinExistence type="predicted"/>
<reference evidence="2 4" key="2">
    <citation type="journal article" date="2014" name="BMC Genomics">
        <title>An improved genome release (version Mt4.0) for the model legume Medicago truncatula.</title>
        <authorList>
            <person name="Tang H."/>
            <person name="Krishnakumar V."/>
            <person name="Bidwell S."/>
            <person name="Rosen B."/>
            <person name="Chan A."/>
            <person name="Zhou S."/>
            <person name="Gentzbittel L."/>
            <person name="Childs K.L."/>
            <person name="Yandell M."/>
            <person name="Gundlach H."/>
            <person name="Mayer K.F."/>
            <person name="Schwartz D.C."/>
            <person name="Town C.D."/>
        </authorList>
    </citation>
    <scope>GENOME REANNOTATION</scope>
    <source>
        <strain evidence="3 4">cv. Jemalong A17</strain>
    </source>
</reference>
<dbReference type="EMBL" id="CM001220">
    <property type="protein sequence ID" value="AES92462.1"/>
    <property type="molecule type" value="Genomic_DNA"/>
</dbReference>
<dbReference type="EnsemblPlants" id="AES92462">
    <property type="protein sequence ID" value="AES92462"/>
    <property type="gene ID" value="MTR_4g130320"/>
</dbReference>
<dbReference type="PaxDb" id="3880-AES92462"/>
<feature type="transmembrane region" description="Helical" evidence="1">
    <location>
        <begin position="79"/>
        <end position="101"/>
    </location>
</feature>
<keyword evidence="1" id="KW-1133">Transmembrane helix</keyword>
<reference evidence="2 4" key="1">
    <citation type="journal article" date="2011" name="Nature">
        <title>The Medicago genome provides insight into the evolution of rhizobial symbioses.</title>
        <authorList>
            <person name="Young N.D."/>
            <person name="Debelle F."/>
            <person name="Oldroyd G.E."/>
            <person name="Geurts R."/>
            <person name="Cannon S.B."/>
            <person name="Udvardi M.K."/>
            <person name="Benedito V.A."/>
            <person name="Mayer K.F."/>
            <person name="Gouzy J."/>
            <person name="Schoof H."/>
            <person name="Van de Peer Y."/>
            <person name="Proost S."/>
            <person name="Cook D.R."/>
            <person name="Meyers B.C."/>
            <person name="Spannagl M."/>
            <person name="Cheung F."/>
            <person name="De Mita S."/>
            <person name="Krishnakumar V."/>
            <person name="Gundlach H."/>
            <person name="Zhou S."/>
            <person name="Mudge J."/>
            <person name="Bharti A.K."/>
            <person name="Murray J.D."/>
            <person name="Naoumkina M.A."/>
            <person name="Rosen B."/>
            <person name="Silverstein K.A."/>
            <person name="Tang H."/>
            <person name="Rombauts S."/>
            <person name="Zhao P.X."/>
            <person name="Zhou P."/>
            <person name="Barbe V."/>
            <person name="Bardou P."/>
            <person name="Bechner M."/>
            <person name="Bellec A."/>
            <person name="Berger A."/>
            <person name="Berges H."/>
            <person name="Bidwell S."/>
            <person name="Bisseling T."/>
            <person name="Choisne N."/>
            <person name="Couloux A."/>
            <person name="Denny R."/>
            <person name="Deshpande S."/>
            <person name="Dai X."/>
            <person name="Doyle J.J."/>
            <person name="Dudez A.M."/>
            <person name="Farmer A.D."/>
            <person name="Fouteau S."/>
            <person name="Franken C."/>
            <person name="Gibelin C."/>
            <person name="Gish J."/>
            <person name="Goldstein S."/>
            <person name="Gonzalez A.J."/>
            <person name="Green P.J."/>
            <person name="Hallab A."/>
            <person name="Hartog M."/>
            <person name="Hua A."/>
            <person name="Humphray S.J."/>
            <person name="Jeong D.H."/>
            <person name="Jing Y."/>
            <person name="Jocker A."/>
            <person name="Kenton S.M."/>
            <person name="Kim D.J."/>
            <person name="Klee K."/>
            <person name="Lai H."/>
            <person name="Lang C."/>
            <person name="Lin S."/>
            <person name="Macmil S.L."/>
            <person name="Magdelenat G."/>
            <person name="Matthews L."/>
            <person name="McCorrison J."/>
            <person name="Monaghan E.L."/>
            <person name="Mun J.H."/>
            <person name="Najar F.Z."/>
            <person name="Nicholson C."/>
            <person name="Noirot C."/>
            <person name="O'Bleness M."/>
            <person name="Paule C.R."/>
            <person name="Poulain J."/>
            <person name="Prion F."/>
            <person name="Qin B."/>
            <person name="Qu C."/>
            <person name="Retzel E.F."/>
            <person name="Riddle C."/>
            <person name="Sallet E."/>
            <person name="Samain S."/>
            <person name="Samson N."/>
            <person name="Sanders I."/>
            <person name="Saurat O."/>
            <person name="Scarpelli C."/>
            <person name="Schiex T."/>
            <person name="Segurens B."/>
            <person name="Severin A.J."/>
            <person name="Sherrier D.J."/>
            <person name="Shi R."/>
            <person name="Sims S."/>
            <person name="Singer S.R."/>
            <person name="Sinharoy S."/>
            <person name="Sterck L."/>
            <person name="Viollet A."/>
            <person name="Wang B.B."/>
            <person name="Wang K."/>
            <person name="Wang M."/>
            <person name="Wang X."/>
            <person name="Warfsmann J."/>
            <person name="Weissenbach J."/>
            <person name="White D.D."/>
            <person name="White J.D."/>
            <person name="Wiley G.B."/>
            <person name="Wincker P."/>
            <person name="Xing Y."/>
            <person name="Yang L."/>
            <person name="Yao Z."/>
            <person name="Ying F."/>
            <person name="Zhai J."/>
            <person name="Zhou L."/>
            <person name="Zuber A."/>
            <person name="Denarie J."/>
            <person name="Dixon R.A."/>
            <person name="May G.D."/>
            <person name="Schwartz D.C."/>
            <person name="Rogers J."/>
            <person name="Quetier F."/>
            <person name="Town C.D."/>
            <person name="Roe B.A."/>
        </authorList>
    </citation>
    <scope>NUCLEOTIDE SEQUENCE [LARGE SCALE GENOMIC DNA]</scope>
    <source>
        <strain evidence="2">A17</strain>
        <strain evidence="3 4">cv. Jemalong A17</strain>
    </source>
</reference>
<dbReference type="AlphaFoldDB" id="G7JFH9"/>
<evidence type="ECO:0000256" key="1">
    <source>
        <dbReference type="SAM" id="Phobius"/>
    </source>
</evidence>
<evidence type="ECO:0000313" key="4">
    <source>
        <dbReference type="Proteomes" id="UP000002051"/>
    </source>
</evidence>
<reference evidence="3" key="3">
    <citation type="submission" date="2015-04" db="UniProtKB">
        <authorList>
            <consortium name="EnsemblPlants"/>
        </authorList>
    </citation>
    <scope>IDENTIFICATION</scope>
    <source>
        <strain evidence="3">cv. Jemalong A17</strain>
    </source>
</reference>
<keyword evidence="4" id="KW-1185">Reference proteome</keyword>
<dbReference type="HOGENOM" id="CLU_2137196_0_0_1"/>
<protein>
    <submittedName>
        <fullName evidence="2">Transmembrane protein, putative</fullName>
    </submittedName>
</protein>
<gene>
    <name evidence="2" type="ordered locus">MTR_4g130320</name>
</gene>
<evidence type="ECO:0000313" key="2">
    <source>
        <dbReference type="EMBL" id="AES92462.1"/>
    </source>
</evidence>
<dbReference type="Proteomes" id="UP000002051">
    <property type="component" value="Chromosome 4"/>
</dbReference>
<name>G7JFH9_MEDTR</name>
<evidence type="ECO:0000313" key="3">
    <source>
        <dbReference type="EnsemblPlants" id="AES92462"/>
    </source>
</evidence>
<keyword evidence="1 2" id="KW-0812">Transmembrane</keyword>
<sequence length="113" mass="13125">MFCYNFVSKFNSHLDQPSLLLYLAEPLIKKFYIFFLTRVAVKVLNDCEDIWWIRGIWFCCRNIFVTGTERLESTTSNHWLLKAIILKVGLPMAVTLAGFVIHPCFGHGKEKPI</sequence>
<keyword evidence="1" id="KW-0472">Membrane</keyword>
<accession>G7JFH9</accession>